<evidence type="ECO:0000256" key="4">
    <source>
        <dbReference type="ARBA" id="ARBA00042764"/>
    </source>
</evidence>
<reference evidence="7" key="1">
    <citation type="submission" date="2025-08" db="UniProtKB">
        <authorList>
            <consortium name="Ensembl"/>
        </authorList>
    </citation>
    <scope>IDENTIFICATION</scope>
</reference>
<dbReference type="PANTHER" id="PTHR47187">
    <property type="entry name" value="NFATC2-INTERACTING PROTEIN"/>
    <property type="match status" value="1"/>
</dbReference>
<dbReference type="GO" id="GO:0045944">
    <property type="term" value="P:positive regulation of transcription by RNA polymerase II"/>
    <property type="evidence" value="ECO:0007669"/>
    <property type="project" value="TreeGrafter"/>
</dbReference>
<evidence type="ECO:0000313" key="8">
    <source>
        <dbReference type="Proteomes" id="UP000265000"/>
    </source>
</evidence>
<proteinExistence type="predicted"/>
<feature type="region of interest" description="Disordered" evidence="5">
    <location>
        <begin position="94"/>
        <end position="209"/>
    </location>
</feature>
<name>A0A3Q2TUP8_FUNHE</name>
<evidence type="ECO:0000256" key="3">
    <source>
        <dbReference type="ARBA" id="ARBA00039921"/>
    </source>
</evidence>
<keyword evidence="2" id="KW-0539">Nucleus</keyword>
<accession>A0A3Q2TUP8</accession>
<dbReference type="PANTHER" id="PTHR47187:SF1">
    <property type="entry name" value="NFATC2-INTERACTING PROTEIN"/>
    <property type="match status" value="1"/>
</dbReference>
<evidence type="ECO:0000259" key="6">
    <source>
        <dbReference type="Pfam" id="PF11976"/>
    </source>
</evidence>
<sequence length="382" mass="41780">QLCCRFFIKQQKVRSGSGSRFYRLGWRNDLKVGNVKVVATKPSSLLPASGTDLQALTAPSKRRRLLKPSAIVPIPVYSSRVSSSLQLKPAAALFPGDDGSDPAERTLWFPGSAQKPRLPLLDLSDSEEEPEPGQHRSEPAETPVCSAENPRCPSPPAPESPVQKPSRRAKQKIREINRKLRAVSSPEPPARGSRRYQNQPSDPDDDDDDVIILSPDSQGAVYRSDSLHEIPLKIRFRTDVHKVLVLPSTRLGDAVGQLARTLQVPPARLLLLKEAQELPTGATVGELGLGIADIIECIVVSGEEPSSSKITVKLQSRDRDSSQEFSISREAPLSSIFSRYLSSLPAGAHRKARFHFDGSKVKGSQTAAQLDLEDGDIIEVWT</sequence>
<organism evidence="7 8">
    <name type="scientific">Fundulus heteroclitus</name>
    <name type="common">Killifish</name>
    <name type="synonym">Mummichog</name>
    <dbReference type="NCBI Taxonomy" id="8078"/>
    <lineage>
        <taxon>Eukaryota</taxon>
        <taxon>Metazoa</taxon>
        <taxon>Chordata</taxon>
        <taxon>Craniata</taxon>
        <taxon>Vertebrata</taxon>
        <taxon>Euteleostomi</taxon>
        <taxon>Actinopterygii</taxon>
        <taxon>Neopterygii</taxon>
        <taxon>Teleostei</taxon>
        <taxon>Neoteleostei</taxon>
        <taxon>Acanthomorphata</taxon>
        <taxon>Ovalentaria</taxon>
        <taxon>Atherinomorphae</taxon>
        <taxon>Cyprinodontiformes</taxon>
        <taxon>Fundulidae</taxon>
        <taxon>Fundulus</taxon>
    </lineage>
</organism>
<dbReference type="SUPFAM" id="SSF54236">
    <property type="entry name" value="Ubiquitin-like"/>
    <property type="match status" value="1"/>
</dbReference>
<dbReference type="AlphaFoldDB" id="A0A3Q2TUP8"/>
<dbReference type="Ensembl" id="ENSFHET00000030044.1">
    <property type="protein sequence ID" value="ENSFHEP00000020515.1"/>
    <property type="gene ID" value="ENSFHEG00000022437.1"/>
</dbReference>
<dbReference type="InterPro" id="IPR052324">
    <property type="entry name" value="NFATC2-Int_DNA_Repair"/>
</dbReference>
<protein>
    <recommendedName>
        <fullName evidence="3">NFATC2-interacting protein</fullName>
    </recommendedName>
    <alternativeName>
        <fullName evidence="4">Nuclear factor of activated T-cells, cytoplasmic 2-interacting protein</fullName>
    </alternativeName>
</protein>
<dbReference type="STRING" id="8078.ENSFHEP00000020515"/>
<dbReference type="Pfam" id="PF11976">
    <property type="entry name" value="Rad60-SLD"/>
    <property type="match status" value="1"/>
</dbReference>
<evidence type="ECO:0000313" key="7">
    <source>
        <dbReference type="Ensembl" id="ENSFHEP00000020515.1"/>
    </source>
</evidence>
<dbReference type="InterPro" id="IPR029071">
    <property type="entry name" value="Ubiquitin-like_domsf"/>
</dbReference>
<evidence type="ECO:0000256" key="2">
    <source>
        <dbReference type="ARBA" id="ARBA00023242"/>
    </source>
</evidence>
<dbReference type="GeneTree" id="ENSGT00390000007119"/>
<dbReference type="InterPro" id="IPR022617">
    <property type="entry name" value="Rad60/SUMO-like_dom"/>
</dbReference>
<keyword evidence="8" id="KW-1185">Reference proteome</keyword>
<evidence type="ECO:0000256" key="5">
    <source>
        <dbReference type="SAM" id="MobiDB-lite"/>
    </source>
</evidence>
<reference evidence="7" key="2">
    <citation type="submission" date="2025-09" db="UniProtKB">
        <authorList>
            <consortium name="Ensembl"/>
        </authorList>
    </citation>
    <scope>IDENTIFICATION</scope>
</reference>
<dbReference type="GO" id="GO:0005634">
    <property type="term" value="C:nucleus"/>
    <property type="evidence" value="ECO:0007669"/>
    <property type="project" value="UniProtKB-SubCell"/>
</dbReference>
<dbReference type="Gene3D" id="3.10.20.90">
    <property type="entry name" value="Phosphatidylinositol 3-kinase Catalytic Subunit, Chain A, domain 1"/>
    <property type="match status" value="2"/>
</dbReference>
<evidence type="ECO:0000256" key="1">
    <source>
        <dbReference type="ARBA" id="ARBA00004123"/>
    </source>
</evidence>
<dbReference type="Proteomes" id="UP000265000">
    <property type="component" value="Unplaced"/>
</dbReference>
<comment type="subcellular location">
    <subcellularLocation>
        <location evidence="1">Nucleus</location>
    </subcellularLocation>
</comment>
<feature type="domain" description="Rad60/SUMO-like" evidence="6">
    <location>
        <begin position="310"/>
        <end position="380"/>
    </location>
</feature>